<dbReference type="Pfam" id="PF00486">
    <property type="entry name" value="Trans_reg_C"/>
    <property type="match status" value="1"/>
</dbReference>
<evidence type="ECO:0000313" key="6">
    <source>
        <dbReference type="Proteomes" id="UP000203589"/>
    </source>
</evidence>
<feature type="repeat" description="TPR" evidence="2">
    <location>
        <begin position="405"/>
        <end position="438"/>
    </location>
</feature>
<evidence type="ECO:0000259" key="4">
    <source>
        <dbReference type="PROSITE" id="PS51755"/>
    </source>
</evidence>
<name>A0A222EA13_9RHOB</name>
<organism evidence="5 6">
    <name type="scientific">Antarctobacter heliothermus</name>
    <dbReference type="NCBI Taxonomy" id="74033"/>
    <lineage>
        <taxon>Bacteria</taxon>
        <taxon>Pseudomonadati</taxon>
        <taxon>Pseudomonadota</taxon>
        <taxon>Alphaproteobacteria</taxon>
        <taxon>Rhodobacterales</taxon>
        <taxon>Roseobacteraceae</taxon>
        <taxon>Antarctobacter</taxon>
    </lineage>
</organism>
<dbReference type="GO" id="GO:0000160">
    <property type="term" value="P:phosphorelay signal transduction system"/>
    <property type="evidence" value="ECO:0007669"/>
    <property type="project" value="InterPro"/>
</dbReference>
<dbReference type="PROSITE" id="PS51755">
    <property type="entry name" value="OMPR_PHOB"/>
    <property type="match status" value="1"/>
</dbReference>
<dbReference type="SMART" id="SM00028">
    <property type="entry name" value="TPR"/>
    <property type="match status" value="2"/>
</dbReference>
<dbReference type="PROSITE" id="PS50005">
    <property type="entry name" value="TPR"/>
    <property type="match status" value="1"/>
</dbReference>
<dbReference type="PANTHER" id="PTHR12558:SF33">
    <property type="entry name" value="BLL7664 PROTEIN"/>
    <property type="match status" value="1"/>
</dbReference>
<evidence type="ECO:0000256" key="1">
    <source>
        <dbReference type="ARBA" id="ARBA00023125"/>
    </source>
</evidence>
<dbReference type="SUPFAM" id="SSF48452">
    <property type="entry name" value="TPR-like"/>
    <property type="match status" value="1"/>
</dbReference>
<dbReference type="InterPro" id="IPR036388">
    <property type="entry name" value="WH-like_DNA-bd_sf"/>
</dbReference>
<keyword evidence="2" id="KW-0802">TPR repeat</keyword>
<dbReference type="PANTHER" id="PTHR12558">
    <property type="entry name" value="CELL DIVISION CYCLE 16,23,27"/>
    <property type="match status" value="1"/>
</dbReference>
<dbReference type="InterPro" id="IPR016032">
    <property type="entry name" value="Sig_transdc_resp-reg_C-effctor"/>
</dbReference>
<feature type="domain" description="OmpR/PhoB-type" evidence="4">
    <location>
        <begin position="1"/>
        <end position="88"/>
    </location>
</feature>
<dbReference type="Gene3D" id="1.10.10.10">
    <property type="entry name" value="Winged helix-like DNA-binding domain superfamily/Winged helix DNA-binding domain"/>
    <property type="match status" value="1"/>
</dbReference>
<dbReference type="Pfam" id="PF13432">
    <property type="entry name" value="TPR_16"/>
    <property type="match status" value="1"/>
</dbReference>
<dbReference type="InterPro" id="IPR019734">
    <property type="entry name" value="TPR_rpt"/>
</dbReference>
<dbReference type="Pfam" id="PF14559">
    <property type="entry name" value="TPR_19"/>
    <property type="match status" value="1"/>
</dbReference>
<dbReference type="AlphaFoldDB" id="A0A222EA13"/>
<accession>A0A222EA13</accession>
<evidence type="ECO:0000256" key="3">
    <source>
        <dbReference type="PROSITE-ProRule" id="PRU01091"/>
    </source>
</evidence>
<dbReference type="KEGG" id="aht:ANTHELSMS3_04455"/>
<dbReference type="Gene3D" id="3.40.50.10070">
    <property type="entry name" value="TolB, N-terminal domain"/>
    <property type="match status" value="1"/>
</dbReference>
<dbReference type="RefSeq" id="WP_198319854.1">
    <property type="nucleotide sequence ID" value="NZ_CP022540.1"/>
</dbReference>
<dbReference type="GO" id="GO:0003677">
    <property type="term" value="F:DNA binding"/>
    <property type="evidence" value="ECO:0007669"/>
    <property type="project" value="UniProtKB-UniRule"/>
</dbReference>
<dbReference type="SUPFAM" id="SSF46894">
    <property type="entry name" value="C-terminal effector domain of the bipartite response regulators"/>
    <property type="match status" value="1"/>
</dbReference>
<evidence type="ECO:0000313" key="5">
    <source>
        <dbReference type="EMBL" id="ASP23055.1"/>
    </source>
</evidence>
<dbReference type="InterPro" id="IPR011990">
    <property type="entry name" value="TPR-like_helical_dom_sf"/>
</dbReference>
<reference evidence="5 6" key="1">
    <citation type="submission" date="2017-07" db="EMBL/GenBank/DDBJ databases">
        <title>Genome Sequence of Antarctobacter heliothermus Strain SMS3 Isolated from a culture of the Diatom Skeletonema marinoi.</title>
        <authorList>
            <person name="Topel M."/>
            <person name="Pinder M.I.M."/>
            <person name="Johansson O.N."/>
            <person name="Kourtchenko O."/>
            <person name="Godhe A."/>
            <person name="Clarke A.K."/>
        </authorList>
    </citation>
    <scope>NUCLEOTIDE SEQUENCE [LARGE SCALE GENOMIC DNA]</scope>
    <source>
        <strain evidence="5 6">SMS3</strain>
    </source>
</reference>
<dbReference type="Gene3D" id="1.25.40.10">
    <property type="entry name" value="Tetratricopeptide repeat domain"/>
    <property type="match status" value="2"/>
</dbReference>
<keyword evidence="6" id="KW-1185">Reference proteome</keyword>
<dbReference type="GO" id="GO:0006355">
    <property type="term" value="P:regulation of DNA-templated transcription"/>
    <property type="evidence" value="ECO:0007669"/>
    <property type="project" value="InterPro"/>
</dbReference>
<evidence type="ECO:0000256" key="2">
    <source>
        <dbReference type="PROSITE-ProRule" id="PRU00339"/>
    </source>
</evidence>
<proteinExistence type="predicted"/>
<dbReference type="SMART" id="SM00862">
    <property type="entry name" value="Trans_reg_C"/>
    <property type="match status" value="1"/>
</dbReference>
<gene>
    <name evidence="5" type="primary">hilA</name>
    <name evidence="5" type="ORF">ANTHELSMS3_04455</name>
</gene>
<keyword evidence="1 3" id="KW-0238">DNA-binding</keyword>
<dbReference type="InterPro" id="IPR001867">
    <property type="entry name" value="OmpR/PhoB-type_DNA-bd"/>
</dbReference>
<feature type="DNA-binding region" description="OmpR/PhoB-type" evidence="3">
    <location>
        <begin position="1"/>
        <end position="88"/>
    </location>
</feature>
<sequence>MTLSILHDQRVVLLDGEEITLGARAFDVLAYLVEHAERVVSKAELLDAVWAGLMVEESNLTVQIAGLRKALGRETIKTVPGIGYRYIVPDSGTDEATPEPVKTLPVPDIPSLAVLPFANLTGSEDRDYLVDGIVNEVIMALSRVSGFFVISSTSSFNYKGRSIDLSEVGRELGVRYVLEGSIQQAGDQMRIFTQLVEAETGHTLWRDRFDGLASEIFELQDRVAEHVAAALQPRLIWAEAARAQAKPTDSLAAYDLCLRAAPLVYRQNTLDSLIEGLDLLRQALALDPEYLQAKALICYAHTGAVATRWWTFEQARAALPLAHEVLDANPEDPLALAYCGHYIAYVGGETRRGLTALQRAKVLNPNSATVAMLLGWVHNYLSENEAAIAELRRARRISPLHPDIGVITAGIGNALFQMGKIDEAAAQYEQALSEYPEFATIHLGLMGIYWALGRKEESARMAEILRRKAPDTTISNFRKNRPQDNSAYIEAIAAALEGNGFPP</sequence>
<dbReference type="CDD" id="cd00383">
    <property type="entry name" value="trans_reg_C"/>
    <property type="match status" value="1"/>
</dbReference>
<dbReference type="Proteomes" id="UP000203589">
    <property type="component" value="Chromosome"/>
</dbReference>
<protein>
    <submittedName>
        <fullName evidence="5">Transcriptional regulator HilA</fullName>
    </submittedName>
</protein>
<dbReference type="EMBL" id="CP022540">
    <property type="protein sequence ID" value="ASP23055.1"/>
    <property type="molecule type" value="Genomic_DNA"/>
</dbReference>